<feature type="coiled-coil region" evidence="4">
    <location>
        <begin position="243"/>
        <end position="334"/>
    </location>
</feature>
<evidence type="ECO:0000256" key="3">
    <source>
        <dbReference type="ARBA" id="ARBA00023273"/>
    </source>
</evidence>
<feature type="region of interest" description="Disordered" evidence="5">
    <location>
        <begin position="455"/>
        <end position="485"/>
    </location>
</feature>
<dbReference type="PANTHER" id="PTHR31183">
    <property type="entry name" value="TRICHOPLEIN KERATIN FILAMENT-BINDING PROTEIN FAMILY MEMBER"/>
    <property type="match status" value="1"/>
</dbReference>
<sequence>MNFGAFPFPTCAPLKPRRNPVDVFGTANVAAGHRLREANSGCRYMEQFYYLRKATTVDPNELEDRRNLEQVISRVAFEQRTEKRIIREKIRQGVEQGMAAYDQDIEKRREKLRKLIILEETALTNEIVELASRGDEMRLEEMRAQAERLRKSREDERLAFVAAKRMQQYLSRCPDARDLSSVRIAKDVKHCNLVQMTENEARRRSEKELDMLWHRLMLKELEVKKLREIEDLRRKDLADKEVVDTLRKQVAGKEALREELKRIEIEEKKYLERLWNNIREEELRNLAREREKRERLKKDLEDQLIAAKRTLAERARQEAEIDRIFRNLNEAELAREKSILRESSQVLRREMLSYLKYLEDLRVEQARQDVLVNEIVEKSYKDTLARKDLALRKFQEVRQRRLREVLEGRTMQLEARREKEERERKRRNEEREILEKNLENERNLEVFERNRQRDRARKYGQDLKDQQNYTESMRKREKEEDERMYRDGLKRDDEYKKLTEELLKASDDVTPHAFKILIKECAARRDAEDKGLCYCPPPLPKDYP</sequence>
<accession>A0AAJ7BVY4</accession>
<dbReference type="AlphaFoldDB" id="A0AAJ7BVY4"/>
<organism evidence="6 7">
    <name type="scientific">Cephus cinctus</name>
    <name type="common">Wheat stem sawfly</name>
    <dbReference type="NCBI Taxonomy" id="211228"/>
    <lineage>
        <taxon>Eukaryota</taxon>
        <taxon>Metazoa</taxon>
        <taxon>Ecdysozoa</taxon>
        <taxon>Arthropoda</taxon>
        <taxon>Hexapoda</taxon>
        <taxon>Insecta</taxon>
        <taxon>Pterygota</taxon>
        <taxon>Neoptera</taxon>
        <taxon>Endopterygota</taxon>
        <taxon>Hymenoptera</taxon>
        <taxon>Cephoidea</taxon>
        <taxon>Cephidae</taxon>
        <taxon>Cephus</taxon>
    </lineage>
</organism>
<feature type="coiled-coil region" evidence="4">
    <location>
        <begin position="403"/>
        <end position="444"/>
    </location>
</feature>
<evidence type="ECO:0000256" key="1">
    <source>
        <dbReference type="ARBA" id="ARBA00004138"/>
    </source>
</evidence>
<dbReference type="Proteomes" id="UP000694920">
    <property type="component" value="Unplaced"/>
</dbReference>
<dbReference type="GO" id="GO:0005929">
    <property type="term" value="C:cilium"/>
    <property type="evidence" value="ECO:0007669"/>
    <property type="project" value="UniProtKB-SubCell"/>
</dbReference>
<evidence type="ECO:0000313" key="6">
    <source>
        <dbReference type="Proteomes" id="UP000694920"/>
    </source>
</evidence>
<keyword evidence="6" id="KW-1185">Reference proteome</keyword>
<gene>
    <name evidence="7" type="primary">LOC107267648</name>
</gene>
<dbReference type="PANTHER" id="PTHR31183:SF1">
    <property type="entry name" value="CILIA- AND FLAGELLA-ASSOCIATED PROTEIN 53"/>
    <property type="match status" value="1"/>
</dbReference>
<name>A0AAJ7BVY4_CEPCN</name>
<proteinExistence type="predicted"/>
<evidence type="ECO:0000256" key="5">
    <source>
        <dbReference type="SAM" id="MobiDB-lite"/>
    </source>
</evidence>
<keyword evidence="3" id="KW-0966">Cell projection</keyword>
<evidence type="ECO:0000256" key="2">
    <source>
        <dbReference type="ARBA" id="ARBA00023069"/>
    </source>
</evidence>
<comment type="subcellular location">
    <subcellularLocation>
        <location evidence="1">Cell projection</location>
        <location evidence="1">Cilium</location>
    </subcellularLocation>
</comment>
<keyword evidence="2" id="KW-0969">Cilium</keyword>
<evidence type="ECO:0000313" key="7">
    <source>
        <dbReference type="RefSeq" id="XP_015595105.1"/>
    </source>
</evidence>
<keyword evidence="4" id="KW-0175">Coiled coil</keyword>
<protein>
    <submittedName>
        <fullName evidence="7">Cilia- and flagella-associated protein 53-like</fullName>
    </submittedName>
</protein>
<dbReference type="GeneID" id="107267648"/>
<dbReference type="KEGG" id="ccin:107267648"/>
<feature type="compositionally biased region" description="Basic and acidic residues" evidence="5">
    <location>
        <begin position="472"/>
        <end position="485"/>
    </location>
</feature>
<feature type="compositionally biased region" description="Basic and acidic residues" evidence="5">
    <location>
        <begin position="455"/>
        <end position="465"/>
    </location>
</feature>
<evidence type="ECO:0000256" key="4">
    <source>
        <dbReference type="SAM" id="Coils"/>
    </source>
</evidence>
<reference evidence="7" key="1">
    <citation type="submission" date="2025-08" db="UniProtKB">
        <authorList>
            <consortium name="RefSeq"/>
        </authorList>
    </citation>
    <scope>IDENTIFICATION</scope>
</reference>
<dbReference type="InterPro" id="IPR043596">
    <property type="entry name" value="CFAP53/TCHP"/>
</dbReference>
<dbReference type="RefSeq" id="XP_015595105.1">
    <property type="nucleotide sequence ID" value="XM_015739619.2"/>
</dbReference>